<evidence type="ECO:0000313" key="2">
    <source>
        <dbReference type="EMBL" id="VAW13856.1"/>
    </source>
</evidence>
<reference evidence="2" key="1">
    <citation type="submission" date="2018-06" db="EMBL/GenBank/DDBJ databases">
        <authorList>
            <person name="Zhirakovskaya E."/>
        </authorList>
    </citation>
    <scope>NUCLEOTIDE SEQUENCE</scope>
</reference>
<organism evidence="2">
    <name type="scientific">hydrothermal vent metagenome</name>
    <dbReference type="NCBI Taxonomy" id="652676"/>
    <lineage>
        <taxon>unclassified sequences</taxon>
        <taxon>metagenomes</taxon>
        <taxon>ecological metagenomes</taxon>
    </lineage>
</organism>
<sequence length="33" mass="3440">MFNRLDAGLLKDAASLLALALFTALIFTLSSAA</sequence>
<keyword evidence="1" id="KW-1133">Transmembrane helix</keyword>
<gene>
    <name evidence="2" type="ORF">MNBD_ALPHA09-666</name>
</gene>
<dbReference type="EMBL" id="UOEM01000066">
    <property type="protein sequence ID" value="VAW13856.1"/>
    <property type="molecule type" value="Genomic_DNA"/>
</dbReference>
<keyword evidence="1" id="KW-0812">Transmembrane</keyword>
<accession>A0A3B0U363</accession>
<name>A0A3B0U363_9ZZZZ</name>
<dbReference type="AlphaFoldDB" id="A0A3B0U363"/>
<feature type="transmembrane region" description="Helical" evidence="1">
    <location>
        <begin position="12"/>
        <end position="32"/>
    </location>
</feature>
<keyword evidence="1" id="KW-0472">Membrane</keyword>
<protein>
    <submittedName>
        <fullName evidence="2">Uncharacterized protein</fullName>
    </submittedName>
</protein>
<proteinExistence type="predicted"/>
<evidence type="ECO:0000256" key="1">
    <source>
        <dbReference type="SAM" id="Phobius"/>
    </source>
</evidence>